<keyword evidence="1" id="KW-0812">Transmembrane</keyword>
<dbReference type="AlphaFoldDB" id="A0A7V9Z3K0"/>
<protein>
    <recommendedName>
        <fullName evidence="4">Holin-like toxin</fullName>
    </recommendedName>
</protein>
<evidence type="ECO:0008006" key="4">
    <source>
        <dbReference type="Google" id="ProtNLM"/>
    </source>
</evidence>
<evidence type="ECO:0000256" key="1">
    <source>
        <dbReference type="SAM" id="Phobius"/>
    </source>
</evidence>
<dbReference type="EMBL" id="JACDUT010000001">
    <property type="protein sequence ID" value="MBA2873285.1"/>
    <property type="molecule type" value="Genomic_DNA"/>
</dbReference>
<keyword evidence="1" id="KW-1133">Transmembrane helix</keyword>
<reference evidence="2 3" key="1">
    <citation type="submission" date="2020-07" db="EMBL/GenBank/DDBJ databases">
        <title>Genomic Encyclopedia of Type Strains, Phase IV (KMG-IV): sequencing the most valuable type-strain genomes for metagenomic binning, comparative biology and taxonomic classification.</title>
        <authorList>
            <person name="Goeker M."/>
        </authorList>
    </citation>
    <scope>NUCLEOTIDE SEQUENCE [LARGE SCALE GENOMIC DNA]</scope>
    <source>
        <strain evidence="2 3">DSM 15730</strain>
    </source>
</reference>
<sequence length="32" mass="3507">MDNAVFVAVFTSFMGAFVCIVAAIKIRQNKSK</sequence>
<feature type="transmembrane region" description="Helical" evidence="1">
    <location>
        <begin position="6"/>
        <end position="26"/>
    </location>
</feature>
<evidence type="ECO:0000313" key="2">
    <source>
        <dbReference type="EMBL" id="MBA2873285.1"/>
    </source>
</evidence>
<evidence type="ECO:0000313" key="3">
    <source>
        <dbReference type="Proteomes" id="UP000523087"/>
    </source>
</evidence>
<comment type="caution">
    <text evidence="2">The sequence shown here is derived from an EMBL/GenBank/DDBJ whole genome shotgun (WGS) entry which is preliminary data.</text>
</comment>
<keyword evidence="1" id="KW-0472">Membrane</keyword>
<keyword evidence="3" id="KW-1185">Reference proteome</keyword>
<dbReference type="Proteomes" id="UP000523087">
    <property type="component" value="Unassembled WGS sequence"/>
</dbReference>
<accession>A0A7V9Z3K0</accession>
<organism evidence="2 3">
    <name type="scientific">Thermaerobacillus caldiproteolyticus</name>
    <dbReference type="NCBI Taxonomy" id="247480"/>
    <lineage>
        <taxon>Bacteria</taxon>
        <taxon>Bacillati</taxon>
        <taxon>Bacillota</taxon>
        <taxon>Bacilli</taxon>
        <taxon>Bacillales</taxon>
        <taxon>Anoxybacillaceae</taxon>
        <taxon>Thermaerobacillus</taxon>
    </lineage>
</organism>
<gene>
    <name evidence="2" type="ORF">HNR31_000037</name>
</gene>
<proteinExistence type="predicted"/>
<name>A0A7V9Z3K0_9BACL</name>